<organism evidence="4 5">
    <name type="scientific">Virgisporangium aliadipatigenens</name>
    <dbReference type="NCBI Taxonomy" id="741659"/>
    <lineage>
        <taxon>Bacteria</taxon>
        <taxon>Bacillati</taxon>
        <taxon>Actinomycetota</taxon>
        <taxon>Actinomycetes</taxon>
        <taxon>Micromonosporales</taxon>
        <taxon>Micromonosporaceae</taxon>
        <taxon>Virgisporangium</taxon>
    </lineage>
</organism>
<comment type="caution">
    <text evidence="4">The sequence shown here is derived from an EMBL/GenBank/DDBJ whole genome shotgun (WGS) entry which is preliminary data.</text>
</comment>
<name>A0A8J3YEQ3_9ACTN</name>
<dbReference type="InterPro" id="IPR041698">
    <property type="entry name" value="Methyltransf_25"/>
</dbReference>
<dbReference type="RefSeq" id="WP_203897208.1">
    <property type="nucleotide sequence ID" value="NZ_BOPF01000002.1"/>
</dbReference>
<dbReference type="Gene3D" id="3.40.50.150">
    <property type="entry name" value="Vaccinia Virus protein VP39"/>
    <property type="match status" value="1"/>
</dbReference>
<accession>A0A8J3YEQ3</accession>
<feature type="domain" description="Methyltransferase" evidence="3">
    <location>
        <begin position="46"/>
        <end position="136"/>
    </location>
</feature>
<reference evidence="4" key="1">
    <citation type="submission" date="2021-01" db="EMBL/GenBank/DDBJ databases">
        <title>Whole genome shotgun sequence of Virgisporangium aliadipatigenens NBRC 105644.</title>
        <authorList>
            <person name="Komaki H."/>
            <person name="Tamura T."/>
        </authorList>
    </citation>
    <scope>NUCLEOTIDE SEQUENCE</scope>
    <source>
        <strain evidence="4">NBRC 105644</strain>
    </source>
</reference>
<evidence type="ECO:0000313" key="5">
    <source>
        <dbReference type="Proteomes" id="UP000619260"/>
    </source>
</evidence>
<dbReference type="SUPFAM" id="SSF53335">
    <property type="entry name" value="S-adenosyl-L-methionine-dependent methyltransferases"/>
    <property type="match status" value="1"/>
</dbReference>
<dbReference type="EMBL" id="BOPF01000002">
    <property type="protein sequence ID" value="GIJ43651.1"/>
    <property type="molecule type" value="Genomic_DNA"/>
</dbReference>
<evidence type="ECO:0000259" key="3">
    <source>
        <dbReference type="Pfam" id="PF13649"/>
    </source>
</evidence>
<proteinExistence type="predicted"/>
<evidence type="ECO:0000256" key="1">
    <source>
        <dbReference type="ARBA" id="ARBA00022603"/>
    </source>
</evidence>
<dbReference type="PANTHER" id="PTHR43861">
    <property type="entry name" value="TRANS-ACONITATE 2-METHYLTRANSFERASE-RELATED"/>
    <property type="match status" value="1"/>
</dbReference>
<dbReference type="CDD" id="cd02440">
    <property type="entry name" value="AdoMet_MTases"/>
    <property type="match status" value="1"/>
</dbReference>
<dbReference type="InterPro" id="IPR029063">
    <property type="entry name" value="SAM-dependent_MTases_sf"/>
</dbReference>
<dbReference type="PANTHER" id="PTHR43861:SF1">
    <property type="entry name" value="TRANS-ACONITATE 2-METHYLTRANSFERASE"/>
    <property type="match status" value="1"/>
</dbReference>
<dbReference type="GO" id="GO:0032259">
    <property type="term" value="P:methylation"/>
    <property type="evidence" value="ECO:0007669"/>
    <property type="project" value="UniProtKB-KW"/>
</dbReference>
<dbReference type="Pfam" id="PF13649">
    <property type="entry name" value="Methyltransf_25"/>
    <property type="match status" value="1"/>
</dbReference>
<keyword evidence="1" id="KW-0489">Methyltransferase</keyword>
<keyword evidence="5" id="KW-1185">Reference proteome</keyword>
<evidence type="ECO:0000256" key="2">
    <source>
        <dbReference type="ARBA" id="ARBA00022679"/>
    </source>
</evidence>
<dbReference type="Proteomes" id="UP000619260">
    <property type="component" value="Unassembled WGS sequence"/>
</dbReference>
<protein>
    <recommendedName>
        <fullName evidence="3">Methyltransferase domain-containing protein</fullName>
    </recommendedName>
</protein>
<gene>
    <name evidence="4" type="ORF">Val02_05370</name>
</gene>
<dbReference type="GO" id="GO:0008168">
    <property type="term" value="F:methyltransferase activity"/>
    <property type="evidence" value="ECO:0007669"/>
    <property type="project" value="UniProtKB-KW"/>
</dbReference>
<sequence length="199" mass="21359">MDPETVQRAYSSVAGLYIDLFGTRERTHPDDLAFIGRHLKDCPGPVLDLGCGPGHLTAYLRSLGVDASGIDLVPEFVAHARAAHPDGHYRIGSMTRLDAAGGSVAGILAWFSLIHLPPDEIDDVLAEFRRVLAPGGSLVVGMFDGDEVAAFEHKVVTAYRWSPAALSQRLSHAGFAEVDRLHRPSDGTHRPYAAVAARG</sequence>
<keyword evidence="2" id="KW-0808">Transferase</keyword>
<dbReference type="AlphaFoldDB" id="A0A8J3YEQ3"/>
<evidence type="ECO:0000313" key="4">
    <source>
        <dbReference type="EMBL" id="GIJ43651.1"/>
    </source>
</evidence>